<evidence type="ECO:0008006" key="3">
    <source>
        <dbReference type="Google" id="ProtNLM"/>
    </source>
</evidence>
<evidence type="ECO:0000313" key="2">
    <source>
        <dbReference type="Proteomes" id="UP000007809"/>
    </source>
</evidence>
<dbReference type="Proteomes" id="UP000007809">
    <property type="component" value="Chromosome"/>
</dbReference>
<dbReference type="InterPro" id="IPR012349">
    <property type="entry name" value="Split_barrel_FMN-bd"/>
</dbReference>
<dbReference type="SUPFAM" id="SSF50475">
    <property type="entry name" value="FMN-binding split barrel"/>
    <property type="match status" value="1"/>
</dbReference>
<evidence type="ECO:0000313" key="1">
    <source>
        <dbReference type="EMBL" id="AEA23175.1"/>
    </source>
</evidence>
<gene>
    <name evidence="1" type="ordered locus">Psed_0923</name>
</gene>
<reference evidence="1 2" key="1">
    <citation type="journal article" date="2011" name="J. Bacteriol.">
        <title>Genome sequence of the 1,4-dioxane-degrading Pseudonocardia dioxanivorans strain CB1190.</title>
        <authorList>
            <person name="Sales C.M."/>
            <person name="Mahendra S."/>
            <person name="Grostern A."/>
            <person name="Parales R.E."/>
            <person name="Goodwin L.A."/>
            <person name="Woyke T."/>
            <person name="Nolan M."/>
            <person name="Lapidus A."/>
            <person name="Chertkov O."/>
            <person name="Ovchinnikova G."/>
            <person name="Sczyrba A."/>
            <person name="Alvarez-Cohen L."/>
        </authorList>
    </citation>
    <scope>NUCLEOTIDE SEQUENCE [LARGE SCALE GENOMIC DNA]</scope>
    <source>
        <strain evidence="2">ATCC 55486 / DSM 44775 / JCM 13855 / CB1190</strain>
    </source>
</reference>
<proteinExistence type="predicted"/>
<keyword evidence="2" id="KW-1185">Reference proteome</keyword>
<name>F4CVB1_PSEUX</name>
<dbReference type="AlphaFoldDB" id="F4CVB1"/>
<protein>
    <recommendedName>
        <fullName evidence="3">Pyridoxamine 5'-phosphate oxidase putative domain-containing protein</fullName>
    </recommendedName>
</protein>
<accession>F4CVB1</accession>
<organism evidence="1 2">
    <name type="scientific">Pseudonocardia dioxanivorans (strain ATCC 55486 / DSM 44775 / JCM 13855 / CB1190)</name>
    <dbReference type="NCBI Taxonomy" id="675635"/>
    <lineage>
        <taxon>Bacteria</taxon>
        <taxon>Bacillati</taxon>
        <taxon>Actinomycetota</taxon>
        <taxon>Actinomycetes</taxon>
        <taxon>Pseudonocardiales</taxon>
        <taxon>Pseudonocardiaceae</taxon>
        <taxon>Pseudonocardia</taxon>
    </lineage>
</organism>
<sequence length="156" mass="16660">MGGDVLSTVLDPRLPAPFARELAADDNEGFTIALLTVADGGWPHQALISVGEIVALDDVRLRLATWPASTATRNLLATGRATLVAVVDAEVFAVRVEVAPRESGLELQVFDGRVVEARSDTAPYATVESGIRFRLHDPAAVSSRWRATRSALRSLG</sequence>
<dbReference type="EMBL" id="CP002593">
    <property type="protein sequence ID" value="AEA23175.1"/>
    <property type="molecule type" value="Genomic_DNA"/>
</dbReference>
<dbReference type="HOGENOM" id="CLU_134270_0_0_11"/>
<dbReference type="Gene3D" id="2.30.110.10">
    <property type="entry name" value="Electron Transport, Fmn-binding Protein, Chain A"/>
    <property type="match status" value="1"/>
</dbReference>
<dbReference type="KEGG" id="pdx:Psed_0923"/>
<dbReference type="eggNOG" id="ENOG50333VS">
    <property type="taxonomic scope" value="Bacteria"/>
</dbReference>